<dbReference type="RefSeq" id="WP_089530490.1">
    <property type="nucleotide sequence ID" value="NZ_CP022437.1"/>
</dbReference>
<dbReference type="PROSITE" id="PS51371">
    <property type="entry name" value="CBS"/>
    <property type="match status" value="2"/>
</dbReference>
<dbReference type="CDD" id="cd04622">
    <property type="entry name" value="CBS_pair_HRP1_like"/>
    <property type="match status" value="1"/>
</dbReference>
<reference evidence="4 5" key="1">
    <citation type="journal article" date="2003" name="Int. J. Syst. Evol. Microbiol.">
        <title>Virgibacillus carmonensis sp. nov., Virgibacillus necropolis sp. nov. and Virgibacillus picturae sp. nov., three novel species isolated from deteriorated mural paintings, transfer of the species of the genus salibacillus to Virgibacillus, as Virgibacillus marismortui comb. nov. and Virgibacillus salexigens comb. nov., and emended description of the genus Virgibacillus.</title>
        <authorList>
            <person name="Heyrman J."/>
            <person name="Logan N.A."/>
            <person name="Busse H.J."/>
            <person name="Balcaen A."/>
            <person name="Lebbe L."/>
            <person name="Rodriguez-Diaz M."/>
            <person name="Swings J."/>
            <person name="De Vos P."/>
        </authorList>
    </citation>
    <scope>NUCLEOTIDE SEQUENCE [LARGE SCALE GENOMIC DNA]</scope>
    <source>
        <strain evidence="4 5">LMG 19488</strain>
    </source>
</reference>
<evidence type="ECO:0000313" key="4">
    <source>
        <dbReference type="EMBL" id="ASN03920.1"/>
    </source>
</evidence>
<dbReference type="InterPro" id="IPR046342">
    <property type="entry name" value="CBS_dom_sf"/>
</dbReference>
<accession>A0A221M8G1</accession>
<dbReference type="PANTHER" id="PTHR43080:SF2">
    <property type="entry name" value="CBS DOMAIN-CONTAINING PROTEIN"/>
    <property type="match status" value="1"/>
</dbReference>
<evidence type="ECO:0000313" key="5">
    <source>
        <dbReference type="Proteomes" id="UP000204391"/>
    </source>
</evidence>
<evidence type="ECO:0000259" key="3">
    <source>
        <dbReference type="PROSITE" id="PS51371"/>
    </source>
</evidence>
<feature type="domain" description="CBS" evidence="3">
    <location>
        <begin position="9"/>
        <end position="66"/>
    </location>
</feature>
<dbReference type="EMBL" id="CP022437">
    <property type="protein sequence ID" value="ASN03920.1"/>
    <property type="molecule type" value="Genomic_DNA"/>
</dbReference>
<evidence type="ECO:0000256" key="2">
    <source>
        <dbReference type="PROSITE-ProRule" id="PRU00703"/>
    </source>
</evidence>
<dbReference type="Gene3D" id="3.10.580.10">
    <property type="entry name" value="CBS-domain"/>
    <property type="match status" value="1"/>
</dbReference>
<dbReference type="AlphaFoldDB" id="A0A221M8G1"/>
<gene>
    <name evidence="4" type="ORF">CFK40_02340</name>
</gene>
<dbReference type="SUPFAM" id="SSF54631">
    <property type="entry name" value="CBS-domain pair"/>
    <property type="match status" value="1"/>
</dbReference>
<keyword evidence="5" id="KW-1185">Reference proteome</keyword>
<dbReference type="OrthoDB" id="9802114at2"/>
<sequence>MEQQIRDIMTSTVFTIKETQSIQEAGAVMSEHNIGSIPVVNNNGDMVGIITDRDITLRSTAQGEDAQTPISQVMTAQQVVQATPDMDVHEAAELMAQQQIRRLPVVENGQVIGMISLGDVAVQHQLTDDAEEALSSISTPSGPQK</sequence>
<protein>
    <submittedName>
        <fullName evidence="4">CBS domain-containing protein</fullName>
    </submittedName>
</protein>
<dbReference type="SMART" id="SM00116">
    <property type="entry name" value="CBS"/>
    <property type="match status" value="2"/>
</dbReference>
<dbReference type="InterPro" id="IPR000644">
    <property type="entry name" value="CBS_dom"/>
</dbReference>
<dbReference type="PANTHER" id="PTHR43080">
    <property type="entry name" value="CBS DOMAIN-CONTAINING PROTEIN CBSX3, MITOCHONDRIAL"/>
    <property type="match status" value="1"/>
</dbReference>
<dbReference type="Proteomes" id="UP000204391">
    <property type="component" value="Chromosome"/>
</dbReference>
<organism evidence="4 5">
    <name type="scientific">Virgibacillus necropolis</name>
    <dbReference type="NCBI Taxonomy" id="163877"/>
    <lineage>
        <taxon>Bacteria</taxon>
        <taxon>Bacillati</taxon>
        <taxon>Bacillota</taxon>
        <taxon>Bacilli</taxon>
        <taxon>Bacillales</taxon>
        <taxon>Bacillaceae</taxon>
        <taxon>Virgibacillus</taxon>
    </lineage>
</organism>
<name>A0A221M8G1_9BACI</name>
<evidence type="ECO:0000256" key="1">
    <source>
        <dbReference type="ARBA" id="ARBA00023122"/>
    </source>
</evidence>
<keyword evidence="1 2" id="KW-0129">CBS domain</keyword>
<dbReference type="KEGG" id="vne:CFK40_02340"/>
<feature type="domain" description="CBS" evidence="3">
    <location>
        <begin position="74"/>
        <end position="131"/>
    </location>
</feature>
<dbReference type="InterPro" id="IPR051257">
    <property type="entry name" value="Diverse_CBS-Domain"/>
</dbReference>
<dbReference type="Pfam" id="PF00571">
    <property type="entry name" value="CBS"/>
    <property type="match status" value="2"/>
</dbReference>
<proteinExistence type="predicted"/>